<feature type="transmembrane region" description="Helical" evidence="7">
    <location>
        <begin position="276"/>
        <end position="295"/>
    </location>
</feature>
<dbReference type="OrthoDB" id="9810492at2"/>
<dbReference type="Gene3D" id="1.20.1250.20">
    <property type="entry name" value="MFS general substrate transporter like domains"/>
    <property type="match status" value="1"/>
</dbReference>
<dbReference type="Proteomes" id="UP000219042">
    <property type="component" value="Unassembled WGS sequence"/>
</dbReference>
<keyword evidence="3" id="KW-1003">Cell membrane</keyword>
<dbReference type="SUPFAM" id="SSF103473">
    <property type="entry name" value="MFS general substrate transporter"/>
    <property type="match status" value="1"/>
</dbReference>
<evidence type="ECO:0000256" key="4">
    <source>
        <dbReference type="ARBA" id="ARBA00022692"/>
    </source>
</evidence>
<dbReference type="InterPro" id="IPR020846">
    <property type="entry name" value="MFS_dom"/>
</dbReference>
<feature type="transmembrane region" description="Helical" evidence="7">
    <location>
        <begin position="43"/>
        <end position="64"/>
    </location>
</feature>
<accession>A0A240E9B3</accession>
<feature type="transmembrane region" description="Helical" evidence="7">
    <location>
        <begin position="104"/>
        <end position="124"/>
    </location>
</feature>
<dbReference type="GO" id="GO:0022857">
    <property type="term" value="F:transmembrane transporter activity"/>
    <property type="evidence" value="ECO:0007669"/>
    <property type="project" value="InterPro"/>
</dbReference>
<evidence type="ECO:0000313" key="9">
    <source>
        <dbReference type="EMBL" id="SNX44505.1"/>
    </source>
</evidence>
<dbReference type="EMBL" id="OANT01000003">
    <property type="protein sequence ID" value="SNX44505.1"/>
    <property type="molecule type" value="Genomic_DNA"/>
</dbReference>
<evidence type="ECO:0000256" key="2">
    <source>
        <dbReference type="ARBA" id="ARBA00022448"/>
    </source>
</evidence>
<protein>
    <submittedName>
        <fullName evidence="9">Predicted arabinose efflux permease, MFS family</fullName>
    </submittedName>
</protein>
<dbReference type="Pfam" id="PF07690">
    <property type="entry name" value="MFS_1"/>
    <property type="match status" value="1"/>
</dbReference>
<dbReference type="InterPro" id="IPR036259">
    <property type="entry name" value="MFS_trans_sf"/>
</dbReference>
<organism evidence="9 10">
    <name type="scientific">Acinetobacter puyangensis</name>
    <dbReference type="NCBI Taxonomy" id="1096779"/>
    <lineage>
        <taxon>Bacteria</taxon>
        <taxon>Pseudomonadati</taxon>
        <taxon>Pseudomonadota</taxon>
        <taxon>Gammaproteobacteria</taxon>
        <taxon>Moraxellales</taxon>
        <taxon>Moraxellaceae</taxon>
        <taxon>Acinetobacter</taxon>
    </lineage>
</organism>
<evidence type="ECO:0000256" key="3">
    <source>
        <dbReference type="ARBA" id="ARBA00022475"/>
    </source>
</evidence>
<evidence type="ECO:0000313" key="10">
    <source>
        <dbReference type="Proteomes" id="UP000219042"/>
    </source>
</evidence>
<feature type="transmembrane region" description="Helical" evidence="7">
    <location>
        <begin position="136"/>
        <end position="161"/>
    </location>
</feature>
<reference evidence="10" key="1">
    <citation type="submission" date="2016-09" db="EMBL/GenBank/DDBJ databases">
        <authorList>
            <person name="Varghese N."/>
            <person name="Submissions S."/>
        </authorList>
    </citation>
    <scope>NUCLEOTIDE SEQUENCE [LARGE SCALE GENOMIC DNA]</scope>
    <source>
        <strain evidence="10">ANC 4466</strain>
    </source>
</reference>
<dbReference type="AlphaFoldDB" id="A0A240E9B3"/>
<sequence length="394" mass="43155">MNTRQTWQPFLMVSLALCVGTSGTALSSPLYPIYELSWHLLPSQITYIFVAYMFGCLAALLFLGRVSNHIGYVRTLQLGLLLCIFGLGLSAFAPNIFWLSIGRFIIGIASGLINTSAMLGLFYTIPDSHKAYSAQLSSIITVMGFGVGPVIGGFIAQFFAYPLVTPYLPIILLSLLSLVSLFRLKADFTPQKLTFMPHLEMPQAKYRLLFLILGFSAFSAFGSFSLFASLAPSFIKEVIPWHGPLVSGITISSILLLSASSQIVAKSQEPHKGLNLGLYTLIGSYLILTLCMLMQWSILFFISVVGVGIGHGLTLLAAFSLVNKMTQTENRAAVVSTYLFMAYLGTILPILAVGYLSDHFGMIWGVVSFCLVMGILCLSLLLLHFKQMQQRTHP</sequence>
<evidence type="ECO:0000256" key="7">
    <source>
        <dbReference type="SAM" id="Phobius"/>
    </source>
</evidence>
<keyword evidence="4 7" id="KW-0812">Transmembrane</keyword>
<evidence type="ECO:0000256" key="5">
    <source>
        <dbReference type="ARBA" id="ARBA00022989"/>
    </source>
</evidence>
<feature type="transmembrane region" description="Helical" evidence="7">
    <location>
        <begin position="241"/>
        <end position="264"/>
    </location>
</feature>
<feature type="transmembrane region" description="Helical" evidence="7">
    <location>
        <begin position="334"/>
        <end position="356"/>
    </location>
</feature>
<dbReference type="InterPro" id="IPR011701">
    <property type="entry name" value="MFS"/>
</dbReference>
<dbReference type="PROSITE" id="PS50850">
    <property type="entry name" value="MFS"/>
    <property type="match status" value="1"/>
</dbReference>
<comment type="subcellular location">
    <subcellularLocation>
        <location evidence="1">Cell membrane</location>
        <topology evidence="1">Multi-pass membrane protein</topology>
    </subcellularLocation>
</comment>
<gene>
    <name evidence="9" type="ORF">SAMN05421731_103243</name>
</gene>
<dbReference type="PANTHER" id="PTHR23517:SF13">
    <property type="entry name" value="MAJOR FACILITATOR SUPERFAMILY MFS_1"/>
    <property type="match status" value="1"/>
</dbReference>
<evidence type="ECO:0000256" key="1">
    <source>
        <dbReference type="ARBA" id="ARBA00004651"/>
    </source>
</evidence>
<name>A0A240E9B3_9GAMM</name>
<dbReference type="InterPro" id="IPR050171">
    <property type="entry name" value="MFS_Transporters"/>
</dbReference>
<feature type="transmembrane region" description="Helical" evidence="7">
    <location>
        <begin position="76"/>
        <end position="98"/>
    </location>
</feature>
<dbReference type="PANTHER" id="PTHR23517">
    <property type="entry name" value="RESISTANCE PROTEIN MDTM, PUTATIVE-RELATED-RELATED"/>
    <property type="match status" value="1"/>
</dbReference>
<dbReference type="GO" id="GO:0005886">
    <property type="term" value="C:plasma membrane"/>
    <property type="evidence" value="ECO:0007669"/>
    <property type="project" value="UniProtKB-SubCell"/>
</dbReference>
<keyword evidence="5 7" id="KW-1133">Transmembrane helix</keyword>
<feature type="transmembrane region" description="Helical" evidence="7">
    <location>
        <begin position="301"/>
        <end position="322"/>
    </location>
</feature>
<feature type="transmembrane region" description="Helical" evidence="7">
    <location>
        <begin position="362"/>
        <end position="383"/>
    </location>
</feature>
<keyword evidence="6 7" id="KW-0472">Membrane</keyword>
<feature type="transmembrane region" description="Helical" evidence="7">
    <location>
        <begin position="207"/>
        <end position="235"/>
    </location>
</feature>
<keyword evidence="10" id="KW-1185">Reference proteome</keyword>
<evidence type="ECO:0000256" key="6">
    <source>
        <dbReference type="ARBA" id="ARBA00023136"/>
    </source>
</evidence>
<proteinExistence type="predicted"/>
<evidence type="ECO:0000259" key="8">
    <source>
        <dbReference type="PROSITE" id="PS50850"/>
    </source>
</evidence>
<feature type="transmembrane region" description="Helical" evidence="7">
    <location>
        <begin position="167"/>
        <end position="186"/>
    </location>
</feature>
<keyword evidence="2" id="KW-0813">Transport</keyword>
<feature type="domain" description="Major facilitator superfamily (MFS) profile" evidence="8">
    <location>
        <begin position="9"/>
        <end position="391"/>
    </location>
</feature>